<dbReference type="InterPro" id="IPR039261">
    <property type="entry name" value="FNR_nucleotide-bd"/>
</dbReference>
<protein>
    <submittedName>
        <fullName evidence="12">Dihydroorotate dehydrogenase electron transfer subunit</fullName>
    </submittedName>
</protein>
<keyword evidence="5" id="KW-0479">Metal-binding</keyword>
<organism evidence="12 13">
    <name type="scientific">Brenneria populi</name>
    <dbReference type="NCBI Taxonomy" id="1505588"/>
    <lineage>
        <taxon>Bacteria</taxon>
        <taxon>Pseudomonadati</taxon>
        <taxon>Pseudomonadota</taxon>
        <taxon>Gammaproteobacteria</taxon>
        <taxon>Enterobacterales</taxon>
        <taxon>Pectobacteriaceae</taxon>
        <taxon>Brenneria</taxon>
    </lineage>
</organism>
<keyword evidence="7" id="KW-0249">Electron transport</keyword>
<keyword evidence="4" id="KW-0001">2Fe-2S</keyword>
<evidence type="ECO:0000256" key="5">
    <source>
        <dbReference type="ARBA" id="ARBA00022723"/>
    </source>
</evidence>
<comment type="caution">
    <text evidence="12">The sequence shown here is derived from an EMBL/GenBank/DDBJ whole genome shotgun (WGS) entry which is preliminary data.</text>
</comment>
<dbReference type="Pfam" id="PF10418">
    <property type="entry name" value="DHODB_Fe-S_bind"/>
    <property type="match status" value="1"/>
</dbReference>
<dbReference type="SUPFAM" id="SSF52343">
    <property type="entry name" value="Ferredoxin reductase-like, C-terminal NADP-linked domain"/>
    <property type="match status" value="1"/>
</dbReference>
<dbReference type="Gene3D" id="2.40.30.10">
    <property type="entry name" value="Translation factors"/>
    <property type="match status" value="1"/>
</dbReference>
<evidence type="ECO:0000256" key="8">
    <source>
        <dbReference type="ARBA" id="ARBA00023004"/>
    </source>
</evidence>
<dbReference type="PROSITE" id="PS51384">
    <property type="entry name" value="FAD_FR"/>
    <property type="match status" value="1"/>
</dbReference>
<comment type="similarity">
    <text evidence="1">Belongs to the PyrK family.</text>
</comment>
<dbReference type="EMBL" id="JAYWTM010000007">
    <property type="protein sequence ID" value="MEC5343223.1"/>
    <property type="molecule type" value="Genomic_DNA"/>
</dbReference>
<sequence length="266" mass="29470">MTVIDGTARVISNQWVNSEYKHMAIHVGPVASQVKPGQFFNLLCPQTDADKPFFRRPMSTWFADERQGRVDFLYKVVGAGTRGLATLNPDDRLSYLGPLGKGFTLTPDYRHILVVGRGVGLATLAPLAEHAAAMNIQVTALLSAKDRERLMSQRRFLDSGAQLIEVVDSDGSSATENVERLIRSLHRRLSIDAAYTCGSTRLIRLLQTLSAELDFAGEVALEQQMACGLGMCYCCVRPMRVGMSEKRESKRVCYDGPVFNLREVVL</sequence>
<evidence type="ECO:0000256" key="6">
    <source>
        <dbReference type="ARBA" id="ARBA00022827"/>
    </source>
</evidence>
<keyword evidence="3" id="KW-0285">Flavoprotein</keyword>
<evidence type="ECO:0000256" key="9">
    <source>
        <dbReference type="ARBA" id="ARBA00023014"/>
    </source>
</evidence>
<dbReference type="CDD" id="cd06218">
    <property type="entry name" value="DHOD_e_trans"/>
    <property type="match status" value="1"/>
</dbReference>
<evidence type="ECO:0000256" key="7">
    <source>
        <dbReference type="ARBA" id="ARBA00022982"/>
    </source>
</evidence>
<comment type="cofactor">
    <cofactor evidence="10">
        <name>[2Fe-2S] cluster</name>
        <dbReference type="ChEBI" id="CHEBI:190135"/>
    </cofactor>
</comment>
<dbReference type="InterPro" id="IPR017938">
    <property type="entry name" value="Riboflavin_synthase-like_b-brl"/>
</dbReference>
<evidence type="ECO:0000259" key="11">
    <source>
        <dbReference type="PROSITE" id="PS51384"/>
    </source>
</evidence>
<dbReference type="InterPro" id="IPR050353">
    <property type="entry name" value="PyrK_electron_transfer"/>
</dbReference>
<evidence type="ECO:0000313" key="12">
    <source>
        <dbReference type="EMBL" id="MEC5343223.1"/>
    </source>
</evidence>
<accession>A0ABU6JR49</accession>
<dbReference type="InterPro" id="IPR017927">
    <property type="entry name" value="FAD-bd_FR_type"/>
</dbReference>
<evidence type="ECO:0000256" key="1">
    <source>
        <dbReference type="ARBA" id="ARBA00006422"/>
    </source>
</evidence>
<dbReference type="InterPro" id="IPR037117">
    <property type="entry name" value="Dihydroorotate_DH_ele_sf"/>
</dbReference>
<evidence type="ECO:0000256" key="10">
    <source>
        <dbReference type="ARBA" id="ARBA00034078"/>
    </source>
</evidence>
<dbReference type="Gene3D" id="3.40.50.80">
    <property type="entry name" value="Nucleotide-binding domain of ferredoxin-NADP reductase (FNR) module"/>
    <property type="match status" value="1"/>
</dbReference>
<dbReference type="Gene3D" id="2.10.240.10">
    <property type="entry name" value="Dihydroorotate dehydrogenase, electron transfer subunit"/>
    <property type="match status" value="1"/>
</dbReference>
<keyword evidence="6" id="KW-0274">FAD</keyword>
<evidence type="ECO:0000256" key="2">
    <source>
        <dbReference type="ARBA" id="ARBA00022448"/>
    </source>
</evidence>
<gene>
    <name evidence="12" type="ORF">VSX58_11535</name>
</gene>
<proteinExistence type="inferred from homology"/>
<dbReference type="RefSeq" id="WP_327618192.1">
    <property type="nucleotide sequence ID" value="NZ_JAYWTM010000007.1"/>
</dbReference>
<keyword evidence="8" id="KW-0408">Iron</keyword>
<keyword evidence="9" id="KW-0411">Iron-sulfur</keyword>
<keyword evidence="13" id="KW-1185">Reference proteome</keyword>
<keyword evidence="2" id="KW-0813">Transport</keyword>
<dbReference type="PANTHER" id="PTHR43513">
    <property type="entry name" value="DIHYDROOROTATE DEHYDROGENASE B (NAD(+)), ELECTRON TRANSFER SUBUNIT"/>
    <property type="match status" value="1"/>
</dbReference>
<evidence type="ECO:0000256" key="4">
    <source>
        <dbReference type="ARBA" id="ARBA00022714"/>
    </source>
</evidence>
<evidence type="ECO:0000313" key="13">
    <source>
        <dbReference type="Proteomes" id="UP001309705"/>
    </source>
</evidence>
<dbReference type="Proteomes" id="UP001309705">
    <property type="component" value="Unassembled WGS sequence"/>
</dbReference>
<dbReference type="PIRSF" id="PIRSF006816">
    <property type="entry name" value="Cyc3_hyd_g"/>
    <property type="match status" value="1"/>
</dbReference>
<dbReference type="InterPro" id="IPR012165">
    <property type="entry name" value="Cyt_c3_hydrogenase_gsu"/>
</dbReference>
<feature type="domain" description="FAD-binding FR-type" evidence="11">
    <location>
        <begin position="3"/>
        <end position="105"/>
    </location>
</feature>
<name>A0ABU6JR49_9GAMM</name>
<evidence type="ECO:0000256" key="3">
    <source>
        <dbReference type="ARBA" id="ARBA00022630"/>
    </source>
</evidence>
<dbReference type="PANTHER" id="PTHR43513:SF3">
    <property type="entry name" value="DIHYDROOROTATE DEHYDROGENASE B (NAD(+)), ELECTRON TRANSFER SUBUNIT-RELATED"/>
    <property type="match status" value="1"/>
</dbReference>
<reference evidence="12 13" key="1">
    <citation type="journal article" date="2017" name="Int. J. Syst. Evol. Microbiol.">
        <title>Brenneria populi subsp. brevivirga subsp. nov. isolated from symptomatic bark of Populus x euramericana canker, and description of Brenneria populi subsp. populi subsp. nov.</title>
        <authorList>
            <person name="Zheng M.H."/>
            <person name="Piao C.G."/>
            <person name="Xue H."/>
            <person name="Guo M.W."/>
            <person name="Li Y."/>
        </authorList>
    </citation>
    <scope>NUCLEOTIDE SEQUENCE [LARGE SCALE GENOMIC DNA]</scope>
    <source>
        <strain evidence="12 13">D9-5</strain>
    </source>
</reference>
<dbReference type="InterPro" id="IPR019480">
    <property type="entry name" value="Dihydroorotate_DH_Fe-S-bd"/>
</dbReference>
<dbReference type="SUPFAM" id="SSF63380">
    <property type="entry name" value="Riboflavin synthase domain-like"/>
    <property type="match status" value="1"/>
</dbReference>